<dbReference type="GO" id="GO:0034220">
    <property type="term" value="P:monoatomic ion transmembrane transport"/>
    <property type="evidence" value="ECO:0007669"/>
    <property type="project" value="UniProtKB-KW"/>
</dbReference>
<dbReference type="AlphaFoldDB" id="A0AAU7EAG1"/>
<dbReference type="InterPro" id="IPR013099">
    <property type="entry name" value="K_chnl_dom"/>
</dbReference>
<keyword evidence="3" id="KW-0406">Ion transport</keyword>
<dbReference type="Gene3D" id="1.10.287.70">
    <property type="match status" value="1"/>
</dbReference>
<proteinExistence type="predicted"/>
<reference evidence="3" key="1">
    <citation type="submission" date="2024-05" db="EMBL/GenBank/DDBJ databases">
        <title>Campylobacter coli isolated from environmental waters in Slovenia.</title>
        <authorList>
            <person name="Zautner A.E."/>
            <person name="Bunk B."/>
            <person name="Riedel T."/>
            <person name="Sproeer C."/>
        </authorList>
    </citation>
    <scope>NUCLEOTIDE SEQUENCE</scope>
    <source>
        <strain evidence="3">CCS1377</strain>
    </source>
</reference>
<evidence type="ECO:0000313" key="3">
    <source>
        <dbReference type="EMBL" id="XBJ29717.1"/>
    </source>
</evidence>
<feature type="transmembrane region" description="Helical" evidence="1">
    <location>
        <begin position="199"/>
        <end position="220"/>
    </location>
</feature>
<keyword evidence="1" id="KW-0472">Membrane</keyword>
<keyword evidence="1" id="KW-0812">Transmembrane</keyword>
<sequence>MLIYRLINHYKNIYYRSTKKFILIWISFALTPLVFSFIFDQIAIYATGKLSADLLLIFLNIFTIVVVFALLIFLTITMWAAFGHKIDIKEKFVMILSSYVLIWFAYGNLYYFSCDVDNYDRILKADKTLKFDKLQEESIKVQFQTPIKGIGNFWQWDENLGLKSVNRIEGFLDCLYFSGVTMLTVGYGDITPVSRLLRFFSILQGFLGQIIVVVAMGIWVNQITARNKSA</sequence>
<gene>
    <name evidence="3" type="ORF">AAH949_02460</name>
</gene>
<dbReference type="EMBL" id="CP155620">
    <property type="protein sequence ID" value="XBJ29717.1"/>
    <property type="molecule type" value="Genomic_DNA"/>
</dbReference>
<evidence type="ECO:0000259" key="2">
    <source>
        <dbReference type="Pfam" id="PF07885"/>
    </source>
</evidence>
<keyword evidence="3" id="KW-0407">Ion channel</keyword>
<keyword evidence="3" id="KW-0813">Transport</keyword>
<evidence type="ECO:0000256" key="1">
    <source>
        <dbReference type="SAM" id="Phobius"/>
    </source>
</evidence>
<dbReference type="SUPFAM" id="SSF81324">
    <property type="entry name" value="Voltage-gated potassium channels"/>
    <property type="match status" value="1"/>
</dbReference>
<name>A0AAU7EAG1_9BACT</name>
<feature type="transmembrane region" description="Helical" evidence="1">
    <location>
        <begin position="54"/>
        <end position="80"/>
    </location>
</feature>
<feature type="transmembrane region" description="Helical" evidence="1">
    <location>
        <begin position="21"/>
        <end position="48"/>
    </location>
</feature>
<keyword evidence="1" id="KW-1133">Transmembrane helix</keyword>
<feature type="domain" description="Potassium channel" evidence="2">
    <location>
        <begin position="170"/>
        <end position="224"/>
    </location>
</feature>
<dbReference type="Pfam" id="PF07885">
    <property type="entry name" value="Ion_trans_2"/>
    <property type="match status" value="1"/>
</dbReference>
<feature type="transmembrane region" description="Helical" evidence="1">
    <location>
        <begin position="92"/>
        <end position="112"/>
    </location>
</feature>
<protein>
    <submittedName>
        <fullName evidence="3">Potassium channel family protein</fullName>
    </submittedName>
</protein>
<accession>A0AAU7EAG1</accession>
<organism evidence="3">
    <name type="scientific">Campylobacter sp. CCS1377</name>
    <dbReference type="NCBI Taxonomy" id="3158229"/>
    <lineage>
        <taxon>Bacteria</taxon>
        <taxon>Pseudomonadati</taxon>
        <taxon>Campylobacterota</taxon>
        <taxon>Epsilonproteobacteria</taxon>
        <taxon>Campylobacterales</taxon>
        <taxon>Campylobacteraceae</taxon>
        <taxon>Campylobacter</taxon>
    </lineage>
</organism>
<dbReference type="RefSeq" id="WP_208335063.1">
    <property type="nucleotide sequence ID" value="NZ_CP155620.1"/>
</dbReference>